<accession>A0A382XRA2</accession>
<reference evidence="1" key="1">
    <citation type="submission" date="2018-05" db="EMBL/GenBank/DDBJ databases">
        <authorList>
            <person name="Lanie J.A."/>
            <person name="Ng W.-L."/>
            <person name="Kazmierczak K.M."/>
            <person name="Andrzejewski T.M."/>
            <person name="Davidsen T.M."/>
            <person name="Wayne K.J."/>
            <person name="Tettelin H."/>
            <person name="Glass J.I."/>
            <person name="Rusch D."/>
            <person name="Podicherti R."/>
            <person name="Tsui H.-C.T."/>
            <person name="Winkler M.E."/>
        </authorList>
    </citation>
    <scope>NUCLEOTIDE SEQUENCE</scope>
</reference>
<feature type="non-terminal residue" evidence="1">
    <location>
        <position position="38"/>
    </location>
</feature>
<proteinExistence type="predicted"/>
<dbReference type="AlphaFoldDB" id="A0A382XRA2"/>
<evidence type="ECO:0000313" key="1">
    <source>
        <dbReference type="EMBL" id="SVD73394.1"/>
    </source>
</evidence>
<name>A0A382XRA2_9ZZZZ</name>
<sequence length="38" mass="3734">MNKAVSVYFVSALVTAGTAMTAANAAVELDTTGSSIGN</sequence>
<protein>
    <submittedName>
        <fullName evidence="1">Uncharacterized protein</fullName>
    </submittedName>
</protein>
<dbReference type="EMBL" id="UINC01169716">
    <property type="protein sequence ID" value="SVD73394.1"/>
    <property type="molecule type" value="Genomic_DNA"/>
</dbReference>
<gene>
    <name evidence="1" type="ORF">METZ01_LOCUS426248</name>
</gene>
<organism evidence="1">
    <name type="scientific">marine metagenome</name>
    <dbReference type="NCBI Taxonomy" id="408172"/>
    <lineage>
        <taxon>unclassified sequences</taxon>
        <taxon>metagenomes</taxon>
        <taxon>ecological metagenomes</taxon>
    </lineage>
</organism>